<organism evidence="3 4">
    <name type="scientific">Nocardioides silvaticus</name>
    <dbReference type="NCBI Taxonomy" id="2201891"/>
    <lineage>
        <taxon>Bacteria</taxon>
        <taxon>Bacillati</taxon>
        <taxon>Actinomycetota</taxon>
        <taxon>Actinomycetes</taxon>
        <taxon>Propionibacteriales</taxon>
        <taxon>Nocardioidaceae</taxon>
        <taxon>Nocardioides</taxon>
    </lineage>
</organism>
<reference evidence="3 4" key="1">
    <citation type="submission" date="2018-05" db="EMBL/GenBank/DDBJ databases">
        <title>Nocardioides silvaticus genome.</title>
        <authorList>
            <person name="Li C."/>
            <person name="Wang G."/>
        </authorList>
    </citation>
    <scope>NUCLEOTIDE SEQUENCE [LARGE SCALE GENOMIC DNA]</scope>
    <source>
        <strain evidence="3 4">CCTCC AB 2018079</strain>
    </source>
</reference>
<proteinExistence type="inferred from homology"/>
<comment type="caution">
    <text evidence="3">The sequence shown here is derived from an EMBL/GenBank/DDBJ whole genome shotgun (WGS) entry which is preliminary data.</text>
</comment>
<feature type="domain" description="Sulphotransferase Stf0" evidence="2">
    <location>
        <begin position="7"/>
        <end position="231"/>
    </location>
</feature>
<dbReference type="AlphaFoldDB" id="A0A316TD13"/>
<comment type="catalytic activity">
    <reaction evidence="1">
        <text>alpha,alpha-trehalose + 3'-phosphoadenylyl sulfate = 2-O-sulfo-alpha,alpha-trehalose + adenosine 3',5'-bisphosphate + H(+)</text>
        <dbReference type="Rhea" id="RHEA:41608"/>
        <dbReference type="ChEBI" id="CHEBI:15378"/>
        <dbReference type="ChEBI" id="CHEBI:16551"/>
        <dbReference type="ChEBI" id="CHEBI:58339"/>
        <dbReference type="ChEBI" id="CHEBI:58343"/>
        <dbReference type="ChEBI" id="CHEBI:60091"/>
        <dbReference type="EC" id="2.8.2.37"/>
    </reaction>
</comment>
<keyword evidence="1" id="KW-0808">Transferase</keyword>
<dbReference type="InterPro" id="IPR027417">
    <property type="entry name" value="P-loop_NTPase"/>
</dbReference>
<dbReference type="InterPro" id="IPR015124">
    <property type="entry name" value="Stf0"/>
</dbReference>
<dbReference type="SUPFAM" id="SSF52540">
    <property type="entry name" value="P-loop containing nucleoside triphosphate hydrolases"/>
    <property type="match status" value="1"/>
</dbReference>
<dbReference type="GO" id="GO:0016740">
    <property type="term" value="F:transferase activity"/>
    <property type="evidence" value="ECO:0007669"/>
    <property type="project" value="UniProtKB-UniRule"/>
</dbReference>
<dbReference type="EMBL" id="QGDD01000009">
    <property type="protein sequence ID" value="PWN01411.1"/>
    <property type="molecule type" value="Genomic_DNA"/>
</dbReference>
<evidence type="ECO:0000259" key="2">
    <source>
        <dbReference type="Pfam" id="PF09037"/>
    </source>
</evidence>
<dbReference type="Proteomes" id="UP000245507">
    <property type="component" value="Unassembled WGS sequence"/>
</dbReference>
<dbReference type="OrthoDB" id="5562925at2"/>
<dbReference type="PIRSF" id="PIRSF021497">
    <property type="entry name" value="Sulphotransferase_Stf0"/>
    <property type="match status" value="1"/>
</dbReference>
<gene>
    <name evidence="3" type="ORF">DJ010_17780</name>
</gene>
<dbReference type="RefSeq" id="WP_109696254.1">
    <property type="nucleotide sequence ID" value="NZ_QGDD01000009.1"/>
</dbReference>
<dbReference type="InterPro" id="IPR024628">
    <property type="entry name" value="Sulfotransferase_Stf0_dom"/>
</dbReference>
<dbReference type="Gene3D" id="3.40.50.300">
    <property type="entry name" value="P-loop containing nucleotide triphosphate hydrolases"/>
    <property type="match status" value="1"/>
</dbReference>
<evidence type="ECO:0000313" key="3">
    <source>
        <dbReference type="EMBL" id="PWN01411.1"/>
    </source>
</evidence>
<protein>
    <recommendedName>
        <fullName evidence="1">Trehalose 2-sulfotransferase</fullName>
    </recommendedName>
</protein>
<accession>A0A316TD13</accession>
<keyword evidence="1" id="KW-0119">Carbohydrate metabolism</keyword>
<evidence type="ECO:0000256" key="1">
    <source>
        <dbReference type="PIRNR" id="PIRNR021497"/>
    </source>
</evidence>
<comment type="pathway">
    <text evidence="1">Glycolipid metabolism.</text>
</comment>
<name>A0A316TD13_9ACTN</name>
<keyword evidence="4" id="KW-1185">Reference proteome</keyword>
<evidence type="ECO:0000313" key="4">
    <source>
        <dbReference type="Proteomes" id="UP000245507"/>
    </source>
</evidence>
<comment type="function">
    <text evidence="1">Catalyzes the sulfuryl group transfer from 3'-phosphoadenosine-5'-phosphosulfate (PAPS) to trehalose, leading to trehalose-2-sulfate (T2S).</text>
</comment>
<comment type="similarity">
    <text evidence="1">Belongs to the Stf0 sulfotransferase family.</text>
</comment>
<sequence>MDTPRGYIICATPRTGSTLLCRLVASTGVLGRPESFFREPDEASWALRFNLRTVGPRVEDYRDFVRAVRDAGTTPNGVFGARIMWGSVGRIRRGLKAPIHQSDLAALQEAFGSLRFVHLRRSDEIGQAVSWTRAEQTGYWQEGDSVQGPAEPDVTRMVQLVRTIRQHNASWRSWFAQNGIEPHHLDYEDLTQRPDVALREIAALVGLSAPLIWKVEGLPARQADRMNAKWSALLRDAMEEG</sequence>
<dbReference type="Pfam" id="PF09037">
    <property type="entry name" value="Sulphotransf"/>
    <property type="match status" value="1"/>
</dbReference>